<dbReference type="Proteomes" id="UP000243723">
    <property type="component" value="Unassembled WGS sequence"/>
</dbReference>
<evidence type="ECO:0000256" key="2">
    <source>
        <dbReference type="SAM" id="Phobius"/>
    </source>
</evidence>
<sequence length="114" mass="12529">MSGRILSQLARNASRQSTMSSKPFARNFSVSATRQQTAGAMPVRKPVGAFRGGILGFLLGSTLAGSALYYYVIDEYKVSNELLTEDIYTLQSAVQRIETYVRSLEEKAGVNRKS</sequence>
<name>A0A2P8A0F8_9PEZI</name>
<dbReference type="EMBL" id="NHZQ01000087">
    <property type="protein sequence ID" value="PSK53947.1"/>
    <property type="molecule type" value="Genomic_DNA"/>
</dbReference>
<evidence type="ECO:0000256" key="1">
    <source>
        <dbReference type="SAM" id="MobiDB-lite"/>
    </source>
</evidence>
<dbReference type="OrthoDB" id="5331396at2759"/>
<feature type="compositionally biased region" description="Polar residues" evidence="1">
    <location>
        <begin position="9"/>
        <end position="21"/>
    </location>
</feature>
<dbReference type="PANTHER" id="PTHR37849:SF1">
    <property type="entry name" value="YALI0E11605P"/>
    <property type="match status" value="1"/>
</dbReference>
<dbReference type="AlphaFoldDB" id="A0A2P8A0F8"/>
<feature type="region of interest" description="Disordered" evidence="1">
    <location>
        <begin position="1"/>
        <end position="28"/>
    </location>
</feature>
<organism evidence="3 4">
    <name type="scientific">Elsinoe australis</name>
    <dbReference type="NCBI Taxonomy" id="40998"/>
    <lineage>
        <taxon>Eukaryota</taxon>
        <taxon>Fungi</taxon>
        <taxon>Dikarya</taxon>
        <taxon>Ascomycota</taxon>
        <taxon>Pezizomycotina</taxon>
        <taxon>Dothideomycetes</taxon>
        <taxon>Dothideomycetidae</taxon>
        <taxon>Myriangiales</taxon>
        <taxon>Elsinoaceae</taxon>
        <taxon>Elsinoe</taxon>
    </lineage>
</organism>
<evidence type="ECO:0000313" key="4">
    <source>
        <dbReference type="Proteomes" id="UP000243723"/>
    </source>
</evidence>
<reference evidence="3 4" key="1">
    <citation type="submission" date="2017-05" db="EMBL/GenBank/DDBJ databases">
        <title>Draft genome sequence of Elsinoe australis.</title>
        <authorList>
            <person name="Cheng Q."/>
        </authorList>
    </citation>
    <scope>NUCLEOTIDE SEQUENCE [LARGE SCALE GENOMIC DNA]</scope>
    <source>
        <strain evidence="3 4">NL1</strain>
    </source>
</reference>
<keyword evidence="4" id="KW-1185">Reference proteome</keyword>
<keyword evidence="2" id="KW-0472">Membrane</keyword>
<dbReference type="PANTHER" id="PTHR37849">
    <property type="entry name" value="YALI0E11605P"/>
    <property type="match status" value="1"/>
</dbReference>
<protein>
    <submittedName>
        <fullName evidence="3">Uncharacterized protein</fullName>
    </submittedName>
</protein>
<keyword evidence="2" id="KW-1133">Transmembrane helix</keyword>
<keyword evidence="2" id="KW-0812">Transmembrane</keyword>
<feature type="transmembrane region" description="Helical" evidence="2">
    <location>
        <begin position="54"/>
        <end position="73"/>
    </location>
</feature>
<evidence type="ECO:0000313" key="3">
    <source>
        <dbReference type="EMBL" id="PSK53947.1"/>
    </source>
</evidence>
<accession>A0A2P8A0F8</accession>
<comment type="caution">
    <text evidence="3">The sequence shown here is derived from an EMBL/GenBank/DDBJ whole genome shotgun (WGS) entry which is preliminary data.</text>
</comment>
<gene>
    <name evidence="3" type="ORF">B9Z65_7753</name>
</gene>
<proteinExistence type="predicted"/>
<dbReference type="STRING" id="40998.A0A2P8A0F8"/>